<keyword evidence="1" id="KW-0812">Transmembrane</keyword>
<dbReference type="EMBL" id="CP061800">
    <property type="protein sequence ID" value="QTA86934.1"/>
    <property type="molecule type" value="Genomic_DNA"/>
</dbReference>
<feature type="transmembrane region" description="Helical" evidence="1">
    <location>
        <begin position="21"/>
        <end position="40"/>
    </location>
</feature>
<dbReference type="KEGG" id="dmm:dnm_100500"/>
<keyword evidence="1" id="KW-0472">Membrane</keyword>
<evidence type="ECO:0000313" key="3">
    <source>
        <dbReference type="EMBL" id="QTA87019.1"/>
    </source>
</evidence>
<evidence type="ECO:0000256" key="1">
    <source>
        <dbReference type="SAM" id="Phobius"/>
    </source>
</evidence>
<dbReference type="KEGG" id="dmm:dnm_083200"/>
<evidence type="ECO:0000313" key="2">
    <source>
        <dbReference type="EMBL" id="QTA86934.1"/>
    </source>
</evidence>
<reference evidence="3" key="1">
    <citation type="journal article" date="2021" name="Microb. Physiol.">
        <title>Proteogenomic Insights into the Physiology of Marine, Sulfate-Reducing, Filamentous Desulfonema limicola and Desulfonema magnum.</title>
        <authorList>
            <person name="Schnaars V."/>
            <person name="Wohlbrand L."/>
            <person name="Scheve S."/>
            <person name="Hinrichs C."/>
            <person name="Reinhardt R."/>
            <person name="Rabus R."/>
        </authorList>
    </citation>
    <scope>NUCLEOTIDE SEQUENCE</scope>
    <source>
        <strain evidence="3">4be13</strain>
    </source>
</reference>
<evidence type="ECO:0000313" key="6">
    <source>
        <dbReference type="EMBL" id="QTA93941.1"/>
    </source>
</evidence>
<keyword evidence="1" id="KW-1133">Transmembrane helix</keyword>
<evidence type="ECO:0000313" key="7">
    <source>
        <dbReference type="Proteomes" id="UP000663722"/>
    </source>
</evidence>
<accession>A0A975BJU1</accession>
<gene>
    <name evidence="2" type="ORF">dnm_029600</name>
    <name evidence="3" type="ORF">dnm_030460</name>
    <name evidence="4" type="ORF">dnm_073000</name>
    <name evidence="5" type="ORF">dnm_083200</name>
    <name evidence="6" type="ORF">dnm_100500</name>
</gene>
<dbReference type="Proteomes" id="UP000663722">
    <property type="component" value="Chromosome"/>
</dbReference>
<evidence type="ECO:0000313" key="5">
    <source>
        <dbReference type="EMBL" id="QTA92244.1"/>
    </source>
</evidence>
<dbReference type="EMBL" id="CP061800">
    <property type="protein sequence ID" value="QTA92244.1"/>
    <property type="molecule type" value="Genomic_DNA"/>
</dbReference>
<dbReference type="EMBL" id="CP061800">
    <property type="protein sequence ID" value="QTA87019.1"/>
    <property type="molecule type" value="Genomic_DNA"/>
</dbReference>
<protein>
    <submittedName>
        <fullName evidence="3">Uncharacterized protein</fullName>
    </submittedName>
</protein>
<dbReference type="AlphaFoldDB" id="A0A975BJU1"/>
<keyword evidence="7" id="KW-1185">Reference proteome</keyword>
<dbReference type="KEGG" id="dmm:dnm_030460"/>
<dbReference type="KEGG" id="dmm:dnm_029600"/>
<dbReference type="EMBL" id="CP061800">
    <property type="protein sequence ID" value="QTA93941.1"/>
    <property type="molecule type" value="Genomic_DNA"/>
</dbReference>
<organism evidence="3 7">
    <name type="scientific">Desulfonema magnum</name>
    <dbReference type="NCBI Taxonomy" id="45655"/>
    <lineage>
        <taxon>Bacteria</taxon>
        <taxon>Pseudomonadati</taxon>
        <taxon>Thermodesulfobacteriota</taxon>
        <taxon>Desulfobacteria</taxon>
        <taxon>Desulfobacterales</taxon>
        <taxon>Desulfococcaceae</taxon>
        <taxon>Desulfonema</taxon>
    </lineage>
</organism>
<sequence>MRQRIQWFGQFLQTNFTETELILMISFLFYRPAVFIRMSASGLT</sequence>
<dbReference type="KEGG" id="dmm:dnm_073000"/>
<dbReference type="EMBL" id="CP061800">
    <property type="protein sequence ID" value="QTA91236.1"/>
    <property type="molecule type" value="Genomic_DNA"/>
</dbReference>
<name>A0A975BJU1_9BACT</name>
<evidence type="ECO:0000313" key="4">
    <source>
        <dbReference type="EMBL" id="QTA91236.1"/>
    </source>
</evidence>
<proteinExistence type="predicted"/>